<evidence type="ECO:0000313" key="3">
    <source>
        <dbReference type="EMBL" id="CAL1360705.1"/>
    </source>
</evidence>
<evidence type="ECO:0000313" key="4">
    <source>
        <dbReference type="Proteomes" id="UP001497516"/>
    </source>
</evidence>
<dbReference type="EMBL" id="OZ034814">
    <property type="protein sequence ID" value="CAL1360705.1"/>
    <property type="molecule type" value="Genomic_DNA"/>
</dbReference>
<proteinExistence type="predicted"/>
<evidence type="ECO:0000259" key="2">
    <source>
        <dbReference type="Pfam" id="PF03108"/>
    </source>
</evidence>
<feature type="domain" description="Transposase MuDR plant" evidence="2">
    <location>
        <begin position="88"/>
        <end position="137"/>
    </location>
</feature>
<feature type="compositionally biased region" description="Polar residues" evidence="1">
    <location>
        <begin position="32"/>
        <end position="48"/>
    </location>
</feature>
<name>A0AAV2CWJ9_9ROSI</name>
<accession>A0AAV2CWJ9</accession>
<feature type="region of interest" description="Disordered" evidence="1">
    <location>
        <begin position="1"/>
        <end position="72"/>
    </location>
</feature>
<dbReference type="AlphaFoldDB" id="A0AAV2CWJ9"/>
<reference evidence="3 4" key="1">
    <citation type="submission" date="2024-04" db="EMBL/GenBank/DDBJ databases">
        <authorList>
            <person name="Fracassetti M."/>
        </authorList>
    </citation>
    <scope>NUCLEOTIDE SEQUENCE [LARGE SCALE GENOMIC DNA]</scope>
</reference>
<feature type="compositionally biased region" description="Basic and acidic residues" evidence="1">
    <location>
        <begin position="1"/>
        <end position="21"/>
    </location>
</feature>
<sequence length="137" mass="15940">MKMVDMERLQGGEEPRIDASHHFLSNHPPPQNQQADGENSNNSTNRLSEYSDHVRPNLSDEDSREMYDDAPHYDPKCDHKSLQFVCQMKFEGLEKFKDVVVRHSVAAGARLRWIRSNHNRREVKCKAANCQWKLYAS</sequence>
<keyword evidence="4" id="KW-1185">Reference proteome</keyword>
<protein>
    <recommendedName>
        <fullName evidence="2">Transposase MuDR plant domain-containing protein</fullName>
    </recommendedName>
</protein>
<evidence type="ECO:0000256" key="1">
    <source>
        <dbReference type="SAM" id="MobiDB-lite"/>
    </source>
</evidence>
<gene>
    <name evidence="3" type="ORF">LTRI10_LOCUS8121</name>
</gene>
<dbReference type="InterPro" id="IPR004332">
    <property type="entry name" value="Transposase_MuDR"/>
</dbReference>
<dbReference type="Pfam" id="PF03108">
    <property type="entry name" value="DBD_Tnp_Mut"/>
    <property type="match status" value="1"/>
</dbReference>
<organism evidence="3 4">
    <name type="scientific">Linum trigynum</name>
    <dbReference type="NCBI Taxonomy" id="586398"/>
    <lineage>
        <taxon>Eukaryota</taxon>
        <taxon>Viridiplantae</taxon>
        <taxon>Streptophyta</taxon>
        <taxon>Embryophyta</taxon>
        <taxon>Tracheophyta</taxon>
        <taxon>Spermatophyta</taxon>
        <taxon>Magnoliopsida</taxon>
        <taxon>eudicotyledons</taxon>
        <taxon>Gunneridae</taxon>
        <taxon>Pentapetalae</taxon>
        <taxon>rosids</taxon>
        <taxon>fabids</taxon>
        <taxon>Malpighiales</taxon>
        <taxon>Linaceae</taxon>
        <taxon>Linum</taxon>
    </lineage>
</organism>
<dbReference type="Proteomes" id="UP001497516">
    <property type="component" value="Chromosome 10"/>
</dbReference>